<gene>
    <name evidence="6" type="ORF">HA039_07755</name>
</gene>
<dbReference type="RefSeq" id="WP_167025771.1">
    <property type="nucleotide sequence ID" value="NZ_CP050177.1"/>
</dbReference>
<dbReference type="KEGG" id="slia:HA039_07755"/>
<evidence type="ECO:0000256" key="1">
    <source>
        <dbReference type="ARBA" id="ARBA00004196"/>
    </source>
</evidence>
<comment type="similarity">
    <text evidence="2">Belongs to the bacterial solute-binding protein 1 family.</text>
</comment>
<feature type="signal peptide" evidence="5">
    <location>
        <begin position="1"/>
        <end position="19"/>
    </location>
</feature>
<sequence length="453" mass="48591">MKRKSLTALVAVALAGATALTGCSSSSGGTTKTADGKTVINYWNWDPNMVTAMGACVSGFEKANPKYTVKISRYNVPDYFTKLTANFVAGNAPDVFQASGQYYPTYIAQHQIAEIGPMLKQNGYQNNFAKGIDPVTGADGKTYGLTVDWNATGIYYNKDLLAKAGVTEAQLQDLTWNPTDGGTFGKVVKALTVDEKGKHGNQPGFDAKHVATYGFQLMAPQDPNGSQTFSSFAGALGWQAGDQFPYPTQIPYSDPRFSQTMKYLRSLSDDGYAPKIGEFGANTSVEDQLTSGKIAMMIQGSWDVATFAGNSKVKVGVAPLVKDSKTGNRLIQGGGDLEFMWQGSKNKDGAYKWLTYMTSDACQKAAAQANPAFFSGIPAVFDTTAKQVADKGMDISAFSNYLKSGLSAGANYSNGAGLQTAIVPTFQQYWEHQVGDSVFAQLQEKSKQTIAQK</sequence>
<proteinExistence type="inferred from homology"/>
<dbReference type="PANTHER" id="PTHR43649:SF31">
    <property type="entry name" value="SN-GLYCEROL-3-PHOSPHATE-BINDING PERIPLASMIC PROTEIN UGPB"/>
    <property type="match status" value="1"/>
</dbReference>
<feature type="chain" id="PRO_5039451765" evidence="5">
    <location>
        <begin position="20"/>
        <end position="453"/>
    </location>
</feature>
<name>A0A6G9GVC2_9ACTN</name>
<evidence type="ECO:0000256" key="3">
    <source>
        <dbReference type="ARBA" id="ARBA00022448"/>
    </source>
</evidence>
<dbReference type="SUPFAM" id="SSF53850">
    <property type="entry name" value="Periplasmic binding protein-like II"/>
    <property type="match status" value="1"/>
</dbReference>
<reference evidence="6 7" key="1">
    <citation type="submission" date="2020-03" db="EMBL/GenBank/DDBJ databases">
        <title>A novel species.</title>
        <authorList>
            <person name="Gao J."/>
        </authorList>
    </citation>
    <scope>NUCLEOTIDE SEQUENCE [LARGE SCALE GENOMIC DNA]</scope>
    <source>
        <strain evidence="6 7">QMT-12</strain>
    </source>
</reference>
<dbReference type="PROSITE" id="PS51257">
    <property type="entry name" value="PROKAR_LIPOPROTEIN"/>
    <property type="match status" value="1"/>
</dbReference>
<dbReference type="Proteomes" id="UP000501179">
    <property type="component" value="Chromosome"/>
</dbReference>
<organism evidence="6 7">
    <name type="scientific">Streptomyces liangshanensis</name>
    <dbReference type="NCBI Taxonomy" id="2717324"/>
    <lineage>
        <taxon>Bacteria</taxon>
        <taxon>Bacillati</taxon>
        <taxon>Actinomycetota</taxon>
        <taxon>Actinomycetes</taxon>
        <taxon>Kitasatosporales</taxon>
        <taxon>Streptomycetaceae</taxon>
        <taxon>Streptomyces</taxon>
    </lineage>
</organism>
<dbReference type="Gene3D" id="3.40.190.10">
    <property type="entry name" value="Periplasmic binding protein-like II"/>
    <property type="match status" value="1"/>
</dbReference>
<evidence type="ECO:0000256" key="4">
    <source>
        <dbReference type="ARBA" id="ARBA00022729"/>
    </source>
</evidence>
<dbReference type="GO" id="GO:0030313">
    <property type="term" value="C:cell envelope"/>
    <property type="evidence" value="ECO:0007669"/>
    <property type="project" value="UniProtKB-SubCell"/>
</dbReference>
<evidence type="ECO:0000313" key="6">
    <source>
        <dbReference type="EMBL" id="QIQ02208.1"/>
    </source>
</evidence>
<keyword evidence="4 5" id="KW-0732">Signal</keyword>
<accession>A0A6G9GVC2</accession>
<dbReference type="Pfam" id="PF13416">
    <property type="entry name" value="SBP_bac_8"/>
    <property type="match status" value="1"/>
</dbReference>
<comment type="subcellular location">
    <subcellularLocation>
        <location evidence="1">Cell envelope</location>
    </subcellularLocation>
</comment>
<dbReference type="InterPro" id="IPR006059">
    <property type="entry name" value="SBP"/>
</dbReference>
<evidence type="ECO:0000313" key="7">
    <source>
        <dbReference type="Proteomes" id="UP000501179"/>
    </source>
</evidence>
<dbReference type="AlphaFoldDB" id="A0A6G9GVC2"/>
<dbReference type="EMBL" id="CP050177">
    <property type="protein sequence ID" value="QIQ02208.1"/>
    <property type="molecule type" value="Genomic_DNA"/>
</dbReference>
<evidence type="ECO:0000256" key="5">
    <source>
        <dbReference type="SAM" id="SignalP"/>
    </source>
</evidence>
<evidence type="ECO:0000256" key="2">
    <source>
        <dbReference type="ARBA" id="ARBA00008520"/>
    </source>
</evidence>
<dbReference type="CDD" id="cd13585">
    <property type="entry name" value="PBP2_TMBP_like"/>
    <property type="match status" value="1"/>
</dbReference>
<dbReference type="PANTHER" id="PTHR43649">
    <property type="entry name" value="ARABINOSE-BINDING PROTEIN-RELATED"/>
    <property type="match status" value="1"/>
</dbReference>
<protein>
    <submittedName>
        <fullName evidence="6">Sugar ABC transporter substrate-binding protein</fullName>
    </submittedName>
</protein>
<dbReference type="InterPro" id="IPR050490">
    <property type="entry name" value="Bact_solute-bd_prot1"/>
</dbReference>
<keyword evidence="3" id="KW-0813">Transport</keyword>
<keyword evidence="7" id="KW-1185">Reference proteome</keyword>